<proteinExistence type="predicted"/>
<feature type="coiled-coil region" evidence="1">
    <location>
        <begin position="439"/>
        <end position="501"/>
    </location>
</feature>
<evidence type="ECO:0000313" key="4">
    <source>
        <dbReference type="EMBL" id="CAE4660061.1"/>
    </source>
</evidence>
<keyword evidence="3" id="KW-0732">Signal</keyword>
<dbReference type="AlphaFoldDB" id="A0A7S4SZ71"/>
<feature type="region of interest" description="Disordered" evidence="2">
    <location>
        <begin position="534"/>
        <end position="564"/>
    </location>
</feature>
<reference evidence="4" key="1">
    <citation type="submission" date="2021-01" db="EMBL/GenBank/DDBJ databases">
        <authorList>
            <person name="Corre E."/>
            <person name="Pelletier E."/>
            <person name="Niang G."/>
            <person name="Scheremetjew M."/>
            <person name="Finn R."/>
            <person name="Kale V."/>
            <person name="Holt S."/>
            <person name="Cochrane G."/>
            <person name="Meng A."/>
            <person name="Brown T."/>
            <person name="Cohen L."/>
        </authorList>
    </citation>
    <scope>NUCLEOTIDE SEQUENCE</scope>
    <source>
        <strain evidence="4">CCMP3105</strain>
    </source>
</reference>
<name>A0A7S4SZ71_9DINO</name>
<feature type="chain" id="PRO_5030909450" evidence="3">
    <location>
        <begin position="23"/>
        <end position="693"/>
    </location>
</feature>
<feature type="coiled-coil region" evidence="1">
    <location>
        <begin position="576"/>
        <end position="660"/>
    </location>
</feature>
<accession>A0A7S4SZ71</accession>
<gene>
    <name evidence="4" type="ORF">AMON00008_LOCUS59214</name>
</gene>
<evidence type="ECO:0000256" key="2">
    <source>
        <dbReference type="SAM" id="MobiDB-lite"/>
    </source>
</evidence>
<evidence type="ECO:0000256" key="1">
    <source>
        <dbReference type="SAM" id="Coils"/>
    </source>
</evidence>
<feature type="coiled-coil region" evidence="1">
    <location>
        <begin position="230"/>
        <end position="279"/>
    </location>
</feature>
<dbReference type="EMBL" id="HBNR01082741">
    <property type="protein sequence ID" value="CAE4660061.1"/>
    <property type="molecule type" value="Transcribed_RNA"/>
</dbReference>
<sequence length="693" mass="76617">MNVASAQLPLLAALLAAALTTAARTGRVAEAKERPVMKVVRLLQDMKAELEKEKADDDAVYQKLTCWCEENDKKKTAAIELGKDKITDLKASLGEYAAKIEELRVSLAETKTQLREDQKALNAAIAIRTQEASAFHVEEKELLDVIQSCKQALVILSRHHPSLVQLQQAAKDLEALKTMQIAKDALDRDKLAVLKAFLQQAEDARNTGSLRRIPGFQSYTPQSGQIFGILKQMQEEFESNLSNAQKAEMKAREDFAMLKTAKEAELEAGRKKQAQLEEDDAAFREKNAQAYEELNDVQAQVEVDETFLANLRRRCSKTEAEYEARTKSRMEEIAAVADTIAYLNTDEAFDVFDKTVNTPSFLQMDSARALAASDTVAVARRKAAKALRSTGSPQLAMLAESVQLDAFTKVKAAIDKMVAELTSQQQEEVQHRDWCTDELAKNKRSTEEQNDKKANLEADIADGKKTVGQLAKEIEASTSAIAEMQKEMKKASELREGENADFQETVTDQRITQAVLQKAIDRMKQVYALAQLSEEPSQPGAPHVQLSGTATEPGNGPARFTEYGKSSKGSAVVAMLEKVLADSKRMQDEALTAEQDAQSAYESFMKDSNASIKRYQRSIVDMTEDKAKAEEALSMAQDDLSNAHKELENLQGALTGLKASCDFLLRNFDARQEARATEISALKEAKAILSGMR</sequence>
<keyword evidence="1" id="KW-0175">Coiled coil</keyword>
<feature type="coiled-coil region" evidence="1">
    <location>
        <begin position="93"/>
        <end position="120"/>
    </location>
</feature>
<feature type="signal peptide" evidence="3">
    <location>
        <begin position="1"/>
        <end position="22"/>
    </location>
</feature>
<protein>
    <submittedName>
        <fullName evidence="4">Uncharacterized protein</fullName>
    </submittedName>
</protein>
<organism evidence="4">
    <name type="scientific">Alexandrium monilatum</name>
    <dbReference type="NCBI Taxonomy" id="311494"/>
    <lineage>
        <taxon>Eukaryota</taxon>
        <taxon>Sar</taxon>
        <taxon>Alveolata</taxon>
        <taxon>Dinophyceae</taxon>
        <taxon>Gonyaulacales</taxon>
        <taxon>Pyrocystaceae</taxon>
        <taxon>Alexandrium</taxon>
    </lineage>
</organism>
<evidence type="ECO:0000256" key="3">
    <source>
        <dbReference type="SAM" id="SignalP"/>
    </source>
</evidence>